<reference evidence="14 15" key="1">
    <citation type="submission" date="2024-02" db="EMBL/GenBank/DDBJ databases">
        <title>Discinaceae phylogenomics.</title>
        <authorList>
            <person name="Dirks A.C."/>
            <person name="James T.Y."/>
        </authorList>
    </citation>
    <scope>NUCLEOTIDE SEQUENCE [LARGE SCALE GENOMIC DNA]</scope>
    <source>
        <strain evidence="14 15">ACD0624</strain>
    </source>
</reference>
<keyword evidence="4 10" id="KW-0963">Cytoplasm</keyword>
<evidence type="ECO:0000256" key="6">
    <source>
        <dbReference type="ARBA" id="ARBA00022723"/>
    </source>
</evidence>
<comment type="caution">
    <text evidence="10">Lacks conserved residue(s) required for the propagation of feature annotation.</text>
</comment>
<dbReference type="Gene3D" id="3.40.50.11000">
    <property type="entry name" value="Fe-S cluster assembly protein Dre2, N-terminal domain"/>
    <property type="match status" value="1"/>
</dbReference>
<feature type="domain" description="Anamorsin C-terminal" evidence="12">
    <location>
        <begin position="219"/>
        <end position="303"/>
    </location>
</feature>
<protein>
    <submittedName>
        <fullName evidence="14">Electron carrier</fullName>
    </submittedName>
</protein>
<organism evidence="14 15">
    <name type="scientific">Discina gigas</name>
    <dbReference type="NCBI Taxonomy" id="1032678"/>
    <lineage>
        <taxon>Eukaryota</taxon>
        <taxon>Fungi</taxon>
        <taxon>Dikarya</taxon>
        <taxon>Ascomycota</taxon>
        <taxon>Pezizomycotina</taxon>
        <taxon>Pezizomycetes</taxon>
        <taxon>Pezizales</taxon>
        <taxon>Discinaceae</taxon>
        <taxon>Discina</taxon>
    </lineage>
</organism>
<comment type="cofactor">
    <cofactor evidence="10">
        <name>[2Fe-2S] cluster</name>
        <dbReference type="ChEBI" id="CHEBI:190135"/>
    </cofactor>
</comment>
<comment type="cofactor">
    <cofactor evidence="1">
        <name>[4Fe-4S] cluster</name>
        <dbReference type="ChEBI" id="CHEBI:49883"/>
    </cofactor>
</comment>
<evidence type="ECO:0000256" key="7">
    <source>
        <dbReference type="ARBA" id="ARBA00023004"/>
    </source>
</evidence>
<evidence type="ECO:0000313" key="14">
    <source>
        <dbReference type="EMBL" id="KAL0631106.1"/>
    </source>
</evidence>
<comment type="caution">
    <text evidence="14">The sequence shown here is derived from an EMBL/GenBank/DDBJ whole genome shotgun (WGS) entry which is preliminary data.</text>
</comment>
<proteinExistence type="inferred from homology"/>
<feature type="domain" description="Fe-S cluster assembly protein Dre2 N-terminal" evidence="13">
    <location>
        <begin position="33"/>
        <end position="157"/>
    </location>
</feature>
<keyword evidence="9 10" id="KW-0496">Mitochondrion</keyword>
<evidence type="ECO:0000256" key="10">
    <source>
        <dbReference type="HAMAP-Rule" id="MF_03115"/>
    </source>
</evidence>
<evidence type="ECO:0000256" key="8">
    <source>
        <dbReference type="ARBA" id="ARBA00023014"/>
    </source>
</evidence>
<evidence type="ECO:0000259" key="13">
    <source>
        <dbReference type="Pfam" id="PF16803"/>
    </source>
</evidence>
<comment type="domain">
    <text evidence="10">The C-terminal domain binds 2 Fe-S clusters but is otherwise mostly in an intrinsically disordered conformation.</text>
</comment>
<evidence type="ECO:0000259" key="12">
    <source>
        <dbReference type="Pfam" id="PF05093"/>
    </source>
</evidence>
<dbReference type="InterPro" id="IPR046408">
    <property type="entry name" value="CIAPIN1"/>
</dbReference>
<accession>A0ABR3G6A7</accession>
<evidence type="ECO:0000256" key="11">
    <source>
        <dbReference type="SAM" id="MobiDB-lite"/>
    </source>
</evidence>
<dbReference type="HAMAP" id="MF_03115">
    <property type="entry name" value="Anamorsin"/>
    <property type="match status" value="1"/>
</dbReference>
<evidence type="ECO:0000256" key="3">
    <source>
        <dbReference type="ARBA" id="ARBA00022485"/>
    </source>
</evidence>
<comment type="subcellular location">
    <subcellularLocation>
        <location evidence="10">Cytoplasm</location>
    </subcellularLocation>
    <subcellularLocation>
        <location evidence="10">Mitochondrion intermembrane space</location>
    </subcellularLocation>
</comment>
<keyword evidence="5 10" id="KW-0001">2Fe-2S</keyword>
<dbReference type="Pfam" id="PF05093">
    <property type="entry name" value="CIAPIN1"/>
    <property type="match status" value="1"/>
</dbReference>
<feature type="binding site" evidence="10">
    <location>
        <position position="224"/>
    </location>
    <ligand>
        <name>[2Fe-2S] cluster</name>
        <dbReference type="ChEBI" id="CHEBI:190135"/>
    </ligand>
</feature>
<feature type="region of interest" description="Disordered" evidence="11">
    <location>
        <begin position="1"/>
        <end position="27"/>
    </location>
</feature>
<keyword evidence="6 10" id="KW-0479">Metal-binding</keyword>
<evidence type="ECO:0000256" key="9">
    <source>
        <dbReference type="ARBA" id="ARBA00023128"/>
    </source>
</evidence>
<evidence type="ECO:0000256" key="5">
    <source>
        <dbReference type="ARBA" id="ARBA00022714"/>
    </source>
</evidence>
<keyword evidence="8 10" id="KW-0411">Iron-sulfur</keyword>
<feature type="compositionally biased region" description="Low complexity" evidence="11">
    <location>
        <begin position="11"/>
        <end position="27"/>
    </location>
</feature>
<comment type="similarity">
    <text evidence="2 10">Belongs to the anamorsin family.</text>
</comment>
<dbReference type="Proteomes" id="UP001447188">
    <property type="component" value="Unassembled WGS sequence"/>
</dbReference>
<evidence type="ECO:0000256" key="2">
    <source>
        <dbReference type="ARBA" id="ARBA00008169"/>
    </source>
</evidence>
<name>A0ABR3G6A7_9PEZI</name>
<evidence type="ECO:0000256" key="1">
    <source>
        <dbReference type="ARBA" id="ARBA00001966"/>
    </source>
</evidence>
<dbReference type="PANTHER" id="PTHR13273:SF14">
    <property type="entry name" value="ANAMORSIN"/>
    <property type="match status" value="1"/>
</dbReference>
<dbReference type="PANTHER" id="PTHR13273">
    <property type="entry name" value="ANAMORSIN"/>
    <property type="match status" value="1"/>
</dbReference>
<gene>
    <name evidence="14" type="primary">DRE2</name>
    <name evidence="14" type="ORF">Q9L58_010040</name>
</gene>
<keyword evidence="7 10" id="KW-0408">Iron</keyword>
<feature type="binding site" evidence="10">
    <location>
        <position position="240"/>
    </location>
    <ligand>
        <name>[2Fe-2S] cluster</name>
        <dbReference type="ChEBI" id="CHEBI:190135"/>
    </ligand>
</feature>
<dbReference type="Pfam" id="PF16803">
    <property type="entry name" value="DRE2_N"/>
    <property type="match status" value="1"/>
</dbReference>
<dbReference type="InterPro" id="IPR007785">
    <property type="entry name" value="Anamorsin"/>
</dbReference>
<comment type="domain">
    <text evidence="10">The N-terminal domain has structural similarity with S-adenosyl-L-methionine-dependent methyltransferases, but does not bind S-adenosyl-L-methionine. It is required for correct assembly of the 2 Fe-S clusters.</text>
</comment>
<dbReference type="InterPro" id="IPR031838">
    <property type="entry name" value="Dre2_N"/>
</dbReference>
<keyword evidence="3" id="KW-0004">4Fe-4S</keyword>
<feature type="binding site" evidence="10">
    <location>
        <position position="235"/>
    </location>
    <ligand>
        <name>[2Fe-2S] cluster</name>
        <dbReference type="ChEBI" id="CHEBI:190135"/>
    </ligand>
</feature>
<feature type="binding site" evidence="10">
    <location>
        <position position="238"/>
    </location>
    <ligand>
        <name>[2Fe-2S] cluster</name>
        <dbReference type="ChEBI" id="CHEBI:190135"/>
    </ligand>
</feature>
<evidence type="ECO:0000256" key="4">
    <source>
        <dbReference type="ARBA" id="ARBA00022490"/>
    </source>
</evidence>
<evidence type="ECO:0000313" key="15">
    <source>
        <dbReference type="Proteomes" id="UP001447188"/>
    </source>
</evidence>
<feature type="region of interest" description="Fe-S binding site A" evidence="10">
    <location>
        <begin position="224"/>
        <end position="240"/>
    </location>
</feature>
<keyword evidence="15" id="KW-1185">Reference proteome</keyword>
<dbReference type="EMBL" id="JBBBZM010000300">
    <property type="protein sequence ID" value="KAL0631106.1"/>
    <property type="molecule type" value="Genomic_DNA"/>
</dbReference>
<sequence>MPPPPAVLVDTTSEFTSTPTPTTTTTTTAPPLRTLLLCPPSISSTPHILESALSTLSRDSTDVQMLDRLSLNLATLPEKTYNSVILLPSSSSTPDLNPAMFDRVFASMVPGAKWRSRDNLLGGCEKLVLLMAGFLVEQENGSTVLVKPDIAKSVPLRPRKRGDRNGVTAPPKVVDVPAPVVAVVASINGVGYVDYGDVADDEELIDEDDLGDDLAMPMQQPLECRPKPGKRRRACKDCTCGLREQLEEEDISQRSAADKALAAAKEKAAAGIKLSADDLAEIDFTVEGKASSCGSCYLGDAFRFVFSLSSARFLRKADFRVDVTIDMADDQL</sequence>